<evidence type="ECO:0000256" key="2">
    <source>
        <dbReference type="ARBA" id="ARBA00022448"/>
    </source>
</evidence>
<dbReference type="PANTHER" id="PTHR46743">
    <property type="entry name" value="TEICHOIC ACIDS EXPORT ATP-BINDING PROTEIN TAGH"/>
    <property type="match status" value="1"/>
</dbReference>
<evidence type="ECO:0000313" key="8">
    <source>
        <dbReference type="Proteomes" id="UP000234483"/>
    </source>
</evidence>
<sequence length="220" mass="24346">MIKFDRVSKNYKGRNLSKTVLDDVDLVITPGDALGICGANGAGKSTLLRLIAGVEHPSSGSIRRDMSVSWPIGYTSCFQSSLTGADNARFIARIYRQPVEPLLAFVEDFAQLGPYLRQPVKTYSAGMQARLAFGISLAVDFDCYLIDEVTGAGDERFRERCRDALIERRRTGAMIMVSHHPETLMTYCTRGAVLKDGKLSFHDRIEDAIEAHQRLQAEAA</sequence>
<dbReference type="SMART" id="SM00382">
    <property type="entry name" value="AAA"/>
    <property type="match status" value="1"/>
</dbReference>
<evidence type="ECO:0000313" key="6">
    <source>
        <dbReference type="EMBL" id="AYV48174.1"/>
    </source>
</evidence>
<reference evidence="6 9" key="2">
    <citation type="submission" date="2018-01" db="EMBL/GenBank/DDBJ databases">
        <title>Complete genome sequence of Caulobacter flavus RHGG3.</title>
        <authorList>
            <person name="Yang E."/>
        </authorList>
    </citation>
    <scope>NUCLEOTIDE SEQUENCE [LARGE SCALE GENOMIC DNA]</scope>
    <source>
        <strain evidence="6 9">RHGG3</strain>
    </source>
</reference>
<dbReference type="Pfam" id="PF00005">
    <property type="entry name" value="ABC_tran"/>
    <property type="match status" value="1"/>
</dbReference>
<keyword evidence="4 7" id="KW-0067">ATP-binding</keyword>
<dbReference type="InterPro" id="IPR017871">
    <property type="entry name" value="ABC_transporter-like_CS"/>
</dbReference>
<dbReference type="InterPro" id="IPR003593">
    <property type="entry name" value="AAA+_ATPase"/>
</dbReference>
<proteinExistence type="inferred from homology"/>
<dbReference type="GO" id="GO:0016887">
    <property type="term" value="F:ATP hydrolysis activity"/>
    <property type="evidence" value="ECO:0007669"/>
    <property type="project" value="InterPro"/>
</dbReference>
<evidence type="ECO:0000256" key="3">
    <source>
        <dbReference type="ARBA" id="ARBA00022741"/>
    </source>
</evidence>
<feature type="domain" description="ABC transporter" evidence="5">
    <location>
        <begin position="2"/>
        <end position="219"/>
    </location>
</feature>
<dbReference type="Proteomes" id="UP000234483">
    <property type="component" value="Unassembled WGS sequence"/>
</dbReference>
<dbReference type="EMBL" id="PJRQ01000048">
    <property type="protein sequence ID" value="PLR06901.1"/>
    <property type="molecule type" value="Genomic_DNA"/>
</dbReference>
<reference evidence="7 8" key="1">
    <citation type="submission" date="2017-12" db="EMBL/GenBank/DDBJ databases">
        <title>The genome sequence of Caulobacter flavus CGMCC1 15093.</title>
        <authorList>
            <person name="Gao J."/>
            <person name="Mao X."/>
            <person name="Sun J."/>
        </authorList>
    </citation>
    <scope>NUCLEOTIDE SEQUENCE [LARGE SCALE GENOMIC DNA]</scope>
    <source>
        <strain evidence="7 8">CGMCC1 15093</strain>
    </source>
</reference>
<dbReference type="PROSITE" id="PS50893">
    <property type="entry name" value="ABC_TRANSPORTER_2"/>
    <property type="match status" value="1"/>
</dbReference>
<gene>
    <name evidence="6" type="ORF">C1707_18950</name>
    <name evidence="7" type="ORF">CFHF_23605</name>
</gene>
<keyword evidence="2" id="KW-0813">Transport</keyword>
<name>A0A2N5CLV9_9CAUL</name>
<evidence type="ECO:0000259" key="5">
    <source>
        <dbReference type="PROSITE" id="PS50893"/>
    </source>
</evidence>
<accession>A0A2N5CLV9</accession>
<dbReference type="AlphaFoldDB" id="A0A2N5CLV9"/>
<dbReference type="SUPFAM" id="SSF52540">
    <property type="entry name" value="P-loop containing nucleoside triphosphate hydrolases"/>
    <property type="match status" value="1"/>
</dbReference>
<comment type="similarity">
    <text evidence="1">Belongs to the ABC transporter superfamily.</text>
</comment>
<dbReference type="InterPro" id="IPR015860">
    <property type="entry name" value="ABC_transpr_TagH-like"/>
</dbReference>
<dbReference type="GO" id="GO:0016020">
    <property type="term" value="C:membrane"/>
    <property type="evidence" value="ECO:0007669"/>
    <property type="project" value="InterPro"/>
</dbReference>
<evidence type="ECO:0000256" key="4">
    <source>
        <dbReference type="ARBA" id="ARBA00022840"/>
    </source>
</evidence>
<keyword evidence="3" id="KW-0547">Nucleotide-binding</keyword>
<dbReference type="EMBL" id="CP026100">
    <property type="protein sequence ID" value="AYV48174.1"/>
    <property type="molecule type" value="Genomic_DNA"/>
</dbReference>
<dbReference type="OrthoDB" id="9778870at2"/>
<evidence type="ECO:0000313" key="9">
    <source>
        <dbReference type="Proteomes" id="UP000281192"/>
    </source>
</evidence>
<dbReference type="Gene3D" id="3.40.50.300">
    <property type="entry name" value="P-loop containing nucleotide triphosphate hydrolases"/>
    <property type="match status" value="1"/>
</dbReference>
<dbReference type="GO" id="GO:0140359">
    <property type="term" value="F:ABC-type transporter activity"/>
    <property type="evidence" value="ECO:0007669"/>
    <property type="project" value="InterPro"/>
</dbReference>
<protein>
    <submittedName>
        <fullName evidence="7">ATP-binding protein</fullName>
    </submittedName>
</protein>
<dbReference type="RefSeq" id="WP_101715372.1">
    <property type="nucleotide sequence ID" value="NZ_CP026100.1"/>
</dbReference>
<dbReference type="GO" id="GO:0005524">
    <property type="term" value="F:ATP binding"/>
    <property type="evidence" value="ECO:0007669"/>
    <property type="project" value="UniProtKB-KW"/>
</dbReference>
<dbReference type="Proteomes" id="UP000281192">
    <property type="component" value="Chromosome"/>
</dbReference>
<dbReference type="InterPro" id="IPR050683">
    <property type="entry name" value="Bact_Polysacc_Export_ATP-bd"/>
</dbReference>
<keyword evidence="9" id="KW-1185">Reference proteome</keyword>
<dbReference type="KEGG" id="cfh:C1707_18950"/>
<organism evidence="7 8">
    <name type="scientific">Caulobacter flavus</name>
    <dbReference type="NCBI Taxonomy" id="1679497"/>
    <lineage>
        <taxon>Bacteria</taxon>
        <taxon>Pseudomonadati</taxon>
        <taxon>Pseudomonadota</taxon>
        <taxon>Alphaproteobacteria</taxon>
        <taxon>Caulobacterales</taxon>
        <taxon>Caulobacteraceae</taxon>
        <taxon>Caulobacter</taxon>
    </lineage>
</organism>
<dbReference type="InterPro" id="IPR027417">
    <property type="entry name" value="P-loop_NTPase"/>
</dbReference>
<dbReference type="CDD" id="cd03220">
    <property type="entry name" value="ABC_KpsT_Wzt"/>
    <property type="match status" value="1"/>
</dbReference>
<dbReference type="PANTHER" id="PTHR46743:SF2">
    <property type="entry name" value="TEICHOIC ACIDS EXPORT ATP-BINDING PROTEIN TAGH"/>
    <property type="match status" value="1"/>
</dbReference>
<evidence type="ECO:0000256" key="1">
    <source>
        <dbReference type="ARBA" id="ARBA00005417"/>
    </source>
</evidence>
<evidence type="ECO:0000313" key="7">
    <source>
        <dbReference type="EMBL" id="PLR06901.1"/>
    </source>
</evidence>
<dbReference type="InterPro" id="IPR003439">
    <property type="entry name" value="ABC_transporter-like_ATP-bd"/>
</dbReference>
<dbReference type="PROSITE" id="PS00211">
    <property type="entry name" value="ABC_TRANSPORTER_1"/>
    <property type="match status" value="1"/>
</dbReference>